<dbReference type="InterPro" id="IPR038656">
    <property type="entry name" value="Peptidase_G1_sf"/>
</dbReference>
<accession>A0A7W7R5V3</accession>
<evidence type="ECO:0000313" key="4">
    <source>
        <dbReference type="Proteomes" id="UP000540506"/>
    </source>
</evidence>
<evidence type="ECO:0000256" key="2">
    <source>
        <dbReference type="SAM" id="SignalP"/>
    </source>
</evidence>
<keyword evidence="4" id="KW-1185">Reference proteome</keyword>
<name>A0A7W7R5V3_KITKI</name>
<dbReference type="RefSeq" id="WP_184938134.1">
    <property type="nucleotide sequence ID" value="NZ_JACHJV010000001.1"/>
</dbReference>
<dbReference type="CDD" id="cd13426">
    <property type="entry name" value="Peptidase_G1"/>
    <property type="match status" value="1"/>
</dbReference>
<dbReference type="Pfam" id="PF01828">
    <property type="entry name" value="Peptidase_A4"/>
    <property type="match status" value="1"/>
</dbReference>
<dbReference type="GO" id="GO:0006508">
    <property type="term" value="P:proteolysis"/>
    <property type="evidence" value="ECO:0007669"/>
    <property type="project" value="InterPro"/>
</dbReference>
<reference evidence="3 4" key="1">
    <citation type="submission" date="2020-08" db="EMBL/GenBank/DDBJ databases">
        <title>Sequencing the genomes of 1000 actinobacteria strains.</title>
        <authorList>
            <person name="Klenk H.-P."/>
        </authorList>
    </citation>
    <scope>NUCLEOTIDE SEQUENCE [LARGE SCALE GENOMIC DNA]</scope>
    <source>
        <strain evidence="3 4">DSM 41654</strain>
    </source>
</reference>
<dbReference type="Proteomes" id="UP000540506">
    <property type="component" value="Unassembled WGS sequence"/>
</dbReference>
<evidence type="ECO:0000313" key="3">
    <source>
        <dbReference type="EMBL" id="MBB4925718.1"/>
    </source>
</evidence>
<dbReference type="PANTHER" id="PTHR37536">
    <property type="entry name" value="PUTATIVE (AFU_ORTHOLOGUE AFUA_3G02970)-RELATED"/>
    <property type="match status" value="1"/>
</dbReference>
<evidence type="ECO:0008006" key="5">
    <source>
        <dbReference type="Google" id="ProtNLM"/>
    </source>
</evidence>
<dbReference type="GO" id="GO:0070007">
    <property type="term" value="F:glutamic-type endopeptidase activity"/>
    <property type="evidence" value="ECO:0007669"/>
    <property type="project" value="InterPro"/>
</dbReference>
<dbReference type="SUPFAM" id="SSF49899">
    <property type="entry name" value="Concanavalin A-like lectins/glucanases"/>
    <property type="match status" value="1"/>
</dbReference>
<evidence type="ECO:0000256" key="1">
    <source>
        <dbReference type="PIRSR" id="PIRSR600250-50"/>
    </source>
</evidence>
<organism evidence="3 4">
    <name type="scientific">Kitasatospora kifunensis</name>
    <name type="common">Streptomyces kifunensis</name>
    <dbReference type="NCBI Taxonomy" id="58351"/>
    <lineage>
        <taxon>Bacteria</taxon>
        <taxon>Bacillati</taxon>
        <taxon>Actinomycetota</taxon>
        <taxon>Actinomycetes</taxon>
        <taxon>Kitasatosporales</taxon>
        <taxon>Streptomycetaceae</taxon>
        <taxon>Kitasatospora</taxon>
    </lineage>
</organism>
<dbReference type="AlphaFoldDB" id="A0A7W7R5V3"/>
<dbReference type="InterPro" id="IPR000250">
    <property type="entry name" value="Peptidase_G1"/>
</dbReference>
<feature type="signal peptide" evidence="2">
    <location>
        <begin position="1"/>
        <end position="25"/>
    </location>
</feature>
<comment type="caution">
    <text evidence="3">The sequence shown here is derived from an EMBL/GenBank/DDBJ whole genome shotgun (WGS) entry which is preliminary data.</text>
</comment>
<dbReference type="EMBL" id="JACHJV010000001">
    <property type="protein sequence ID" value="MBB4925718.1"/>
    <property type="molecule type" value="Genomic_DNA"/>
</dbReference>
<gene>
    <name evidence="3" type="ORF">FHR34_004711</name>
</gene>
<feature type="chain" id="PRO_5039577232" description="Peptidase A4 family protein" evidence="2">
    <location>
        <begin position="26"/>
        <end position="248"/>
    </location>
</feature>
<keyword evidence="2" id="KW-0732">Signal</keyword>
<dbReference type="Gene3D" id="2.60.120.700">
    <property type="entry name" value="Peptidase G1"/>
    <property type="match status" value="1"/>
</dbReference>
<protein>
    <recommendedName>
        <fullName evidence="5">Peptidase A4 family protein</fullName>
    </recommendedName>
</protein>
<dbReference type="InterPro" id="IPR013320">
    <property type="entry name" value="ConA-like_dom_sf"/>
</dbReference>
<proteinExistence type="predicted"/>
<dbReference type="PANTHER" id="PTHR37536:SF1">
    <property type="entry name" value="ASPERGILLOPEPSIN, PUTAITVE (AFU_ORTHOLOGUE AFUA_7G01200)"/>
    <property type="match status" value="1"/>
</dbReference>
<feature type="active site" description="Proton acceptor" evidence="1">
    <location>
        <position position="192"/>
    </location>
</feature>
<sequence length="248" mass="25709">MSSLRTRSLRAAVAALLTVSGAALATPAFAAAPSAAPAFGPAHHGSHPGLHYGHGARRYDGGVWGGYVAQGSNFNSVSGSWTMPQVTCNTSNDLFAPWVGIDGYGSQTVEQTGVQVDCSSGSPVLSGWYEMYPAPPQYFSDPVNAGDSFNASVTTDGSGNYTLTLTDTTLGWTENTTQNLGAQNVSAEAVIESPSQSYPSFNELDFSNVTVNGQVFDSFQPQAIDSGQYTETALQNGSFAIVPAGGGN</sequence>